<accession>A0A2T2WSY1</accession>
<feature type="transmembrane region" description="Helical" evidence="2">
    <location>
        <begin position="14"/>
        <end position="37"/>
    </location>
</feature>
<dbReference type="PANTHER" id="PTHR33392:SF6">
    <property type="entry name" value="POLYISOPRENYL-TEICHOIC ACID--PEPTIDOGLYCAN TEICHOIC ACID TRANSFERASE TAGU"/>
    <property type="match status" value="1"/>
</dbReference>
<protein>
    <submittedName>
        <fullName evidence="4">LytR family transcriptional regulator</fullName>
    </submittedName>
</protein>
<dbReference type="InterPro" id="IPR050922">
    <property type="entry name" value="LytR/CpsA/Psr_CW_biosynth"/>
</dbReference>
<comment type="similarity">
    <text evidence="1">Belongs to the LytR/CpsA/Psr (LCP) family.</text>
</comment>
<dbReference type="Gene3D" id="3.40.630.190">
    <property type="entry name" value="LCP protein"/>
    <property type="match status" value="1"/>
</dbReference>
<dbReference type="AlphaFoldDB" id="A0A2T2WSY1"/>
<keyword evidence="2" id="KW-0812">Transmembrane</keyword>
<name>A0A2T2WSY1_9FIRM</name>
<keyword evidence="2" id="KW-1133">Transmembrane helix</keyword>
<dbReference type="Pfam" id="PF03816">
    <property type="entry name" value="LytR_cpsA_psr"/>
    <property type="match status" value="1"/>
</dbReference>
<keyword evidence="2" id="KW-0472">Membrane</keyword>
<evidence type="ECO:0000313" key="4">
    <source>
        <dbReference type="EMBL" id="PSR25340.1"/>
    </source>
</evidence>
<evidence type="ECO:0000256" key="2">
    <source>
        <dbReference type="SAM" id="Phobius"/>
    </source>
</evidence>
<evidence type="ECO:0000313" key="5">
    <source>
        <dbReference type="Proteomes" id="UP000242699"/>
    </source>
</evidence>
<dbReference type="NCBIfam" id="TIGR00350">
    <property type="entry name" value="lytR_cpsA_psr"/>
    <property type="match status" value="1"/>
</dbReference>
<evidence type="ECO:0000256" key="1">
    <source>
        <dbReference type="ARBA" id="ARBA00006068"/>
    </source>
</evidence>
<proteinExistence type="inferred from homology"/>
<evidence type="ECO:0000259" key="3">
    <source>
        <dbReference type="Pfam" id="PF03816"/>
    </source>
</evidence>
<dbReference type="EMBL" id="PXYT01000056">
    <property type="protein sequence ID" value="PSR25340.1"/>
    <property type="molecule type" value="Genomic_DNA"/>
</dbReference>
<sequence>MESRRDSLKKRRKLWPYFLGAAVLAAGGLGGAAYWAFVRNPVHSLATTHVSSHNARYTAYHFTHRVTFLLLGSSLETSKNDHDIKAKKARNRTDTMILVSINPATKQVGVLSIPRDSRVEIPRVGKTKIAEASFFGGVNESVSVVEKTFHIPVDYYAYLDLFQFPKIINDMGGLTVNIPQNEVYQPGGPLGIDLKKGVHHLNGQQVLEFVRFRNTAQGDIGRIQQQQQVLRDMAHQLLKPQEIPRWPALAHDLLQSLSATNLSAGQLLSLGLLVKSIPLSSVRFATIPGYATTHMDPYMHIKLSYWHWSRRLTPVLIQNVLLQKPLTAQQRHGVAFQVDSGTSSLAPAQKLASVLSRDGYTILGVGWANHHNHHRSVIINTTGDHYLGQQIAAMVGPNQQEFTAYHTTPWDFKIVVGSDYSSSKALS</sequence>
<dbReference type="InterPro" id="IPR004474">
    <property type="entry name" value="LytR_CpsA_psr"/>
</dbReference>
<dbReference type="Proteomes" id="UP000242699">
    <property type="component" value="Unassembled WGS sequence"/>
</dbReference>
<dbReference type="PANTHER" id="PTHR33392">
    <property type="entry name" value="POLYISOPRENYL-TEICHOIC ACID--PEPTIDOGLYCAN TEICHOIC ACID TRANSFERASE TAGU"/>
    <property type="match status" value="1"/>
</dbReference>
<reference evidence="4 5" key="1">
    <citation type="journal article" date="2014" name="BMC Genomics">
        <title>Comparison of environmental and isolate Sulfobacillus genomes reveals diverse carbon, sulfur, nitrogen, and hydrogen metabolisms.</title>
        <authorList>
            <person name="Justice N.B."/>
            <person name="Norman A."/>
            <person name="Brown C.T."/>
            <person name="Singh A."/>
            <person name="Thomas B.C."/>
            <person name="Banfield J.F."/>
        </authorList>
    </citation>
    <scope>NUCLEOTIDE SEQUENCE [LARGE SCALE GENOMIC DNA]</scope>
    <source>
        <strain evidence="4">AMDSBA1</strain>
    </source>
</reference>
<comment type="caution">
    <text evidence="4">The sequence shown here is derived from an EMBL/GenBank/DDBJ whole genome shotgun (WGS) entry which is preliminary data.</text>
</comment>
<feature type="domain" description="Cell envelope-related transcriptional attenuator" evidence="3">
    <location>
        <begin position="92"/>
        <end position="237"/>
    </location>
</feature>
<gene>
    <name evidence="4" type="ORF">C7B43_16955</name>
</gene>
<organism evidence="4 5">
    <name type="scientific">Sulfobacillus benefaciens</name>
    <dbReference type="NCBI Taxonomy" id="453960"/>
    <lineage>
        <taxon>Bacteria</taxon>
        <taxon>Bacillati</taxon>
        <taxon>Bacillota</taxon>
        <taxon>Clostridia</taxon>
        <taxon>Eubacteriales</taxon>
        <taxon>Clostridiales Family XVII. Incertae Sedis</taxon>
        <taxon>Sulfobacillus</taxon>
    </lineage>
</organism>